<reference evidence="10" key="1">
    <citation type="submission" date="2022-03" db="EMBL/GenBank/DDBJ databases">
        <authorList>
            <person name="Martin C."/>
        </authorList>
    </citation>
    <scope>NUCLEOTIDE SEQUENCE</scope>
</reference>
<dbReference type="Pfam" id="PF03175">
    <property type="entry name" value="DNA_pol_B_2"/>
    <property type="match status" value="1"/>
</dbReference>
<feature type="domain" description="DNA-directed DNA polymerase family B mitochondria/virus" evidence="9">
    <location>
        <begin position="17"/>
        <end position="96"/>
    </location>
</feature>
<dbReference type="GO" id="GO:0003677">
    <property type="term" value="F:DNA binding"/>
    <property type="evidence" value="ECO:0007669"/>
    <property type="project" value="UniProtKB-KW"/>
</dbReference>
<keyword evidence="4" id="KW-0548">Nucleotidyltransferase</keyword>
<evidence type="ECO:0000256" key="3">
    <source>
        <dbReference type="ARBA" id="ARBA00022679"/>
    </source>
</evidence>
<dbReference type="Proteomes" id="UP000749559">
    <property type="component" value="Unassembled WGS sequence"/>
</dbReference>
<evidence type="ECO:0000259" key="9">
    <source>
        <dbReference type="Pfam" id="PF03175"/>
    </source>
</evidence>
<keyword evidence="3" id="KW-0808">Transferase</keyword>
<evidence type="ECO:0000256" key="5">
    <source>
        <dbReference type="ARBA" id="ARBA00022705"/>
    </source>
</evidence>
<comment type="catalytic activity">
    <reaction evidence="8">
        <text>DNA(n) + a 2'-deoxyribonucleoside 5'-triphosphate = DNA(n+1) + diphosphate</text>
        <dbReference type="Rhea" id="RHEA:22508"/>
        <dbReference type="Rhea" id="RHEA-COMP:17339"/>
        <dbReference type="Rhea" id="RHEA-COMP:17340"/>
        <dbReference type="ChEBI" id="CHEBI:33019"/>
        <dbReference type="ChEBI" id="CHEBI:61560"/>
        <dbReference type="ChEBI" id="CHEBI:173112"/>
        <dbReference type="EC" id="2.7.7.7"/>
    </reaction>
</comment>
<dbReference type="OrthoDB" id="8962756at2759"/>
<comment type="caution">
    <text evidence="10">The sequence shown here is derived from an EMBL/GenBank/DDBJ whole genome shotgun (WGS) entry which is preliminary data.</text>
</comment>
<keyword evidence="6" id="KW-0239">DNA-directed DNA polymerase</keyword>
<dbReference type="EMBL" id="CAIIXF020000279">
    <property type="protein sequence ID" value="CAH1803142.1"/>
    <property type="molecule type" value="Genomic_DNA"/>
</dbReference>
<dbReference type="InterPro" id="IPR004868">
    <property type="entry name" value="DNA-dir_DNA_pol_B_mt/vir"/>
</dbReference>
<name>A0A8S4QA52_OWEFU</name>
<accession>A0A8S4QA52</accession>
<gene>
    <name evidence="10" type="ORF">OFUS_LOCUS26761</name>
</gene>
<keyword evidence="7" id="KW-0238">DNA-binding</keyword>
<protein>
    <recommendedName>
        <fullName evidence="2">DNA-directed DNA polymerase</fullName>
        <ecNumber evidence="2">2.7.7.7</ecNumber>
    </recommendedName>
</protein>
<dbReference type="GO" id="GO:0000166">
    <property type="term" value="F:nucleotide binding"/>
    <property type="evidence" value="ECO:0007669"/>
    <property type="project" value="InterPro"/>
</dbReference>
<proteinExistence type="inferred from homology"/>
<keyword evidence="5" id="KW-0235">DNA replication</keyword>
<dbReference type="EC" id="2.7.7.7" evidence="2"/>
<dbReference type="GO" id="GO:0006260">
    <property type="term" value="P:DNA replication"/>
    <property type="evidence" value="ECO:0007669"/>
    <property type="project" value="UniProtKB-KW"/>
</dbReference>
<dbReference type="GO" id="GO:0003887">
    <property type="term" value="F:DNA-directed DNA polymerase activity"/>
    <property type="evidence" value="ECO:0007669"/>
    <property type="project" value="UniProtKB-KW"/>
</dbReference>
<evidence type="ECO:0000313" key="11">
    <source>
        <dbReference type="Proteomes" id="UP000749559"/>
    </source>
</evidence>
<evidence type="ECO:0000256" key="2">
    <source>
        <dbReference type="ARBA" id="ARBA00012417"/>
    </source>
</evidence>
<evidence type="ECO:0000256" key="7">
    <source>
        <dbReference type="ARBA" id="ARBA00023125"/>
    </source>
</evidence>
<sequence>MTHQSQLEFDHWYQRVKEEGKFNYTKGLAFYCKQDVRILAQSFMKYRNMVLYATSGLVNAGIDPLSYLTNAQMFLAIFRSNFLREYHTCTLKNLSTRVETTNSSRSY</sequence>
<evidence type="ECO:0000313" key="10">
    <source>
        <dbReference type="EMBL" id="CAH1803142.1"/>
    </source>
</evidence>
<evidence type="ECO:0000256" key="1">
    <source>
        <dbReference type="ARBA" id="ARBA00005755"/>
    </source>
</evidence>
<dbReference type="AlphaFoldDB" id="A0A8S4QA52"/>
<evidence type="ECO:0000256" key="8">
    <source>
        <dbReference type="ARBA" id="ARBA00049244"/>
    </source>
</evidence>
<comment type="similarity">
    <text evidence="1">Belongs to the DNA polymerase type-B family.</text>
</comment>
<evidence type="ECO:0000256" key="4">
    <source>
        <dbReference type="ARBA" id="ARBA00022695"/>
    </source>
</evidence>
<evidence type="ECO:0000256" key="6">
    <source>
        <dbReference type="ARBA" id="ARBA00022932"/>
    </source>
</evidence>
<keyword evidence="11" id="KW-1185">Reference proteome</keyword>
<organism evidence="10 11">
    <name type="scientific">Owenia fusiformis</name>
    <name type="common">Polychaete worm</name>
    <dbReference type="NCBI Taxonomy" id="6347"/>
    <lineage>
        <taxon>Eukaryota</taxon>
        <taxon>Metazoa</taxon>
        <taxon>Spiralia</taxon>
        <taxon>Lophotrochozoa</taxon>
        <taxon>Annelida</taxon>
        <taxon>Polychaeta</taxon>
        <taxon>Sedentaria</taxon>
        <taxon>Canalipalpata</taxon>
        <taxon>Sabellida</taxon>
        <taxon>Oweniida</taxon>
        <taxon>Oweniidae</taxon>
        <taxon>Owenia</taxon>
    </lineage>
</organism>